<comment type="caution">
    <text evidence="1">The sequence shown here is derived from an EMBL/GenBank/DDBJ whole genome shotgun (WGS) entry which is preliminary data.</text>
</comment>
<organism evidence="1 2">
    <name type="scientific">Owenia fusiformis</name>
    <name type="common">Polychaete worm</name>
    <dbReference type="NCBI Taxonomy" id="6347"/>
    <lineage>
        <taxon>Eukaryota</taxon>
        <taxon>Metazoa</taxon>
        <taxon>Spiralia</taxon>
        <taxon>Lophotrochozoa</taxon>
        <taxon>Annelida</taxon>
        <taxon>Polychaeta</taxon>
        <taxon>Sedentaria</taxon>
        <taxon>Canalipalpata</taxon>
        <taxon>Sabellida</taxon>
        <taxon>Oweniida</taxon>
        <taxon>Oweniidae</taxon>
        <taxon>Owenia</taxon>
    </lineage>
</organism>
<dbReference type="EMBL" id="CAIIXF020000004">
    <property type="protein sequence ID" value="CAH1781659.1"/>
    <property type="molecule type" value="Genomic_DNA"/>
</dbReference>
<gene>
    <name evidence="1" type="ORF">OFUS_LOCUS8215</name>
</gene>
<reference evidence="1" key="1">
    <citation type="submission" date="2022-03" db="EMBL/GenBank/DDBJ databases">
        <authorList>
            <person name="Martin C."/>
        </authorList>
    </citation>
    <scope>NUCLEOTIDE SEQUENCE</scope>
</reference>
<sequence>MAEAVDTNTTHQVRYPILVEQNSSREHEPGTVYTARDTDCKHCVPVETILSQQGQEVKVSKEIQERIVLIDGVKYVVLSPRDYQYMQDKIKAFEQKTDISDIKDKTINDIKLHLEFVEKDRDRGIECYNVIETKLKKMELELNQAKDELNDTNHIIKKKDEERHHLRSKIKQQLEATAKLQESYHAKSKEAEDSKRHLDHMTQKLNEFLDENDKLRRSLDRYENELQISKNTLLRTENVIGKLKEEYEQKVESSAVKDNTIENLELQCTQLQKEIQSKSQADSGTDALGDASTVGPSRLPHDTAVLAGAITRAPDGPAESIIGGTAAGVALRPAAGVTLRPMGAVIGVAGQVAAIASLGPAGAIIGGIIGAIQGTSSIGAIQATAVISS</sequence>
<accession>A0A8J1UH08</accession>
<dbReference type="Proteomes" id="UP000749559">
    <property type="component" value="Unassembled WGS sequence"/>
</dbReference>
<evidence type="ECO:0000313" key="1">
    <source>
        <dbReference type="EMBL" id="CAH1781659.1"/>
    </source>
</evidence>
<proteinExistence type="predicted"/>
<dbReference type="AlphaFoldDB" id="A0A8J1UH08"/>
<name>A0A8J1UH08_OWEFU</name>
<protein>
    <submittedName>
        <fullName evidence="1">Uncharacterized protein</fullName>
    </submittedName>
</protein>
<evidence type="ECO:0000313" key="2">
    <source>
        <dbReference type="Proteomes" id="UP000749559"/>
    </source>
</evidence>
<keyword evidence="2" id="KW-1185">Reference proteome</keyword>